<organism evidence="2 3">
    <name type="scientific">Vagococcus lutrae</name>
    <dbReference type="NCBI Taxonomy" id="81947"/>
    <lineage>
        <taxon>Bacteria</taxon>
        <taxon>Bacillati</taxon>
        <taxon>Bacillota</taxon>
        <taxon>Bacilli</taxon>
        <taxon>Lactobacillales</taxon>
        <taxon>Enterococcaceae</taxon>
        <taxon>Vagococcus</taxon>
    </lineage>
</organism>
<dbReference type="PANTHER" id="PTHR40044:SF1">
    <property type="entry name" value="INTEGRAL MEMBRANE PROTEIN"/>
    <property type="match status" value="1"/>
</dbReference>
<dbReference type="EMBL" id="CP116507">
    <property type="protein sequence ID" value="WCG22565.1"/>
    <property type="molecule type" value="Genomic_DNA"/>
</dbReference>
<dbReference type="RefSeq" id="WP_126760639.1">
    <property type="nucleotide sequence ID" value="NZ_BKBT01000004.1"/>
</dbReference>
<protein>
    <submittedName>
        <fullName evidence="2">QueT transporter family protein</fullName>
    </submittedName>
</protein>
<name>A0AAF0BHK8_9ENTE</name>
<accession>A0AAF0BHK8</accession>
<sequence>MTTSKTKNLVLNGMIAALYIALTLAVSPVAQGAIQFRISEGLNHLVVFNRKLRWGVLAGVVLFNLFFAEFGLVDVLFGGGQTFIALSLSALMHRYIKSVPKRLVLNIVFFTVSMFLIALMLTMMLGLPFWMTYATTALSELLIMSLSAPIMYGVNKVLKLENI</sequence>
<evidence type="ECO:0000256" key="1">
    <source>
        <dbReference type="SAM" id="Phobius"/>
    </source>
</evidence>
<feature type="transmembrane region" description="Helical" evidence="1">
    <location>
        <begin position="103"/>
        <end position="127"/>
    </location>
</feature>
<reference evidence="2" key="1">
    <citation type="submission" date="2023-01" db="EMBL/GenBank/DDBJ databases">
        <title>Oxazolidinone resistance genes in florfenicol resistant enterococci from beef cattle and veal calves at slaughter.</title>
        <authorList>
            <person name="Biggel M."/>
        </authorList>
    </citation>
    <scope>NUCLEOTIDE SEQUENCE</scope>
    <source>
        <strain evidence="2">K204-1</strain>
    </source>
</reference>
<dbReference type="PIRSF" id="PIRSF031501">
    <property type="entry name" value="QueT"/>
    <property type="match status" value="1"/>
</dbReference>
<dbReference type="AlphaFoldDB" id="A0AAF0BHK8"/>
<keyword evidence="1" id="KW-0472">Membrane</keyword>
<proteinExistence type="predicted"/>
<gene>
    <name evidence="2" type="ORF">PML95_09275</name>
</gene>
<dbReference type="PANTHER" id="PTHR40044">
    <property type="entry name" value="INTEGRAL MEMBRANE PROTEIN-RELATED"/>
    <property type="match status" value="1"/>
</dbReference>
<dbReference type="Pfam" id="PF06177">
    <property type="entry name" value="QueT"/>
    <property type="match status" value="1"/>
</dbReference>
<feature type="transmembrane region" description="Helical" evidence="1">
    <location>
        <begin position="133"/>
        <end position="154"/>
    </location>
</feature>
<dbReference type="GeneID" id="72386026"/>
<evidence type="ECO:0000313" key="3">
    <source>
        <dbReference type="Proteomes" id="UP001179600"/>
    </source>
</evidence>
<evidence type="ECO:0000313" key="2">
    <source>
        <dbReference type="EMBL" id="WCG22565.1"/>
    </source>
</evidence>
<keyword evidence="1" id="KW-1133">Transmembrane helix</keyword>
<dbReference type="Proteomes" id="UP001179600">
    <property type="component" value="Chromosome"/>
</dbReference>
<dbReference type="InterPro" id="IPR010387">
    <property type="entry name" value="QueT"/>
</dbReference>
<keyword evidence="1" id="KW-0812">Transmembrane</keyword>